<dbReference type="InterPro" id="IPR050643">
    <property type="entry name" value="Periplasmic_pilus_chap"/>
</dbReference>
<dbReference type="RefSeq" id="WP_240132660.1">
    <property type="nucleotide sequence ID" value="NZ_JACSDI010000027.1"/>
</dbReference>
<accession>A0ABS9R0V9</accession>
<dbReference type="Proteomes" id="UP000829384">
    <property type="component" value="Unassembled WGS sequence"/>
</dbReference>
<evidence type="ECO:0000259" key="8">
    <source>
        <dbReference type="Pfam" id="PF02753"/>
    </source>
</evidence>
<evidence type="ECO:0000313" key="10">
    <source>
        <dbReference type="Proteomes" id="UP000829384"/>
    </source>
</evidence>
<dbReference type="InterPro" id="IPR016147">
    <property type="entry name" value="Pili_assmbl_chaperone_N"/>
</dbReference>
<dbReference type="Gene3D" id="2.60.40.10">
    <property type="entry name" value="Immunoglobulins"/>
    <property type="match status" value="2"/>
</dbReference>
<dbReference type="PRINTS" id="PR00969">
    <property type="entry name" value="CHAPERONPILI"/>
</dbReference>
<dbReference type="InterPro" id="IPR036316">
    <property type="entry name" value="Pili_assmbl_chap_C_dom_sf"/>
</dbReference>
<feature type="domain" description="Pili assembly chaperone N-terminal" evidence="7">
    <location>
        <begin position="28"/>
        <end position="152"/>
    </location>
</feature>
<dbReference type="InterPro" id="IPR008962">
    <property type="entry name" value="PapD-like_sf"/>
</dbReference>
<evidence type="ECO:0000313" key="9">
    <source>
        <dbReference type="EMBL" id="MCG9966230.1"/>
    </source>
</evidence>
<dbReference type="PANTHER" id="PTHR30251:SF7">
    <property type="entry name" value="FIMBRIAE CHAPARONE"/>
    <property type="match status" value="1"/>
</dbReference>
<organism evidence="9 10">
    <name type="scientific">Shewanella cutis</name>
    <dbReference type="NCBI Taxonomy" id="2766780"/>
    <lineage>
        <taxon>Bacteria</taxon>
        <taxon>Pseudomonadati</taxon>
        <taxon>Pseudomonadota</taxon>
        <taxon>Gammaproteobacteria</taxon>
        <taxon>Alteromonadales</taxon>
        <taxon>Shewanellaceae</taxon>
        <taxon>Shewanella</taxon>
    </lineage>
</organism>
<keyword evidence="4" id="KW-0574">Periplasm</keyword>
<keyword evidence="3" id="KW-0732">Signal</keyword>
<evidence type="ECO:0000259" key="7">
    <source>
        <dbReference type="Pfam" id="PF00345"/>
    </source>
</evidence>
<keyword evidence="6" id="KW-0472">Membrane</keyword>
<dbReference type="Pfam" id="PF00345">
    <property type="entry name" value="PapD_N"/>
    <property type="match status" value="1"/>
</dbReference>
<evidence type="ECO:0000256" key="3">
    <source>
        <dbReference type="ARBA" id="ARBA00022729"/>
    </source>
</evidence>
<proteinExistence type="inferred from homology"/>
<keyword evidence="6" id="KW-1133">Transmembrane helix</keyword>
<evidence type="ECO:0000256" key="5">
    <source>
        <dbReference type="ARBA" id="ARBA00023186"/>
    </source>
</evidence>
<comment type="similarity">
    <text evidence="2">Belongs to the periplasmic pilus chaperone family.</text>
</comment>
<dbReference type="InterPro" id="IPR001829">
    <property type="entry name" value="Pili_assmbl_chaperone_bac"/>
</dbReference>
<dbReference type="SUPFAM" id="SSF49354">
    <property type="entry name" value="PapD-like"/>
    <property type="match status" value="1"/>
</dbReference>
<name>A0ABS9R0V9_9GAMM</name>
<reference evidence="9 10" key="1">
    <citation type="submission" date="2020-08" db="EMBL/GenBank/DDBJ databases">
        <title>Whole genome sequence of Shewanella sp strain PS-2.</title>
        <authorList>
            <person name="Das S.K."/>
        </authorList>
    </citation>
    <scope>NUCLEOTIDE SEQUENCE [LARGE SCALE GENOMIC DNA]</scope>
    <source>
        <strain evidence="9 10">PS-2</strain>
    </source>
</reference>
<dbReference type="EMBL" id="JACSDI010000027">
    <property type="protein sequence ID" value="MCG9966230.1"/>
    <property type="molecule type" value="Genomic_DNA"/>
</dbReference>
<comment type="caution">
    <text evidence="9">The sequence shown here is derived from an EMBL/GenBank/DDBJ whole genome shotgun (WGS) entry which is preliminary data.</text>
</comment>
<dbReference type="InterPro" id="IPR013783">
    <property type="entry name" value="Ig-like_fold"/>
</dbReference>
<feature type="transmembrane region" description="Helical" evidence="6">
    <location>
        <begin position="6"/>
        <end position="23"/>
    </location>
</feature>
<evidence type="ECO:0000256" key="6">
    <source>
        <dbReference type="SAM" id="Phobius"/>
    </source>
</evidence>
<dbReference type="InterPro" id="IPR016148">
    <property type="entry name" value="Pili_assmbl_chaperone_C"/>
</dbReference>
<sequence length="252" mass="29138">MIKVNLYIVFTRVLIFCFAIICIDTRASVVIDRTRIVFYDDQAEQTAFLNNDNDYPVIIQLWIDDGKIDSNPENTTAPLFVVPPMIKLAAGEVKNIRVMNNLENTNAYEELYWLNIYEIPQEYNSEITDLNSQVIVFTIRTQVKVFVRPRVLHSQEKVRFEKQYFSIADEALNVKNDSPFFIVYDRVLISDGSHEFEFFPETIAPYSSKEFDISIHEKAFNKNIATVTFDYIDDNGAINTIITKVGESKSPM</sequence>
<comment type="subcellular location">
    <subcellularLocation>
        <location evidence="1">Periplasm</location>
    </subcellularLocation>
</comment>
<dbReference type="PANTHER" id="PTHR30251">
    <property type="entry name" value="PILUS ASSEMBLY CHAPERONE"/>
    <property type="match status" value="1"/>
</dbReference>
<keyword evidence="10" id="KW-1185">Reference proteome</keyword>
<keyword evidence="6" id="KW-0812">Transmembrane</keyword>
<feature type="domain" description="Pili assembly chaperone C-terminal" evidence="8">
    <location>
        <begin position="174"/>
        <end position="239"/>
    </location>
</feature>
<gene>
    <name evidence="9" type="ORF">H9J30_20325</name>
</gene>
<dbReference type="Pfam" id="PF02753">
    <property type="entry name" value="PapD_C"/>
    <property type="match status" value="1"/>
</dbReference>
<evidence type="ECO:0000256" key="4">
    <source>
        <dbReference type="ARBA" id="ARBA00022764"/>
    </source>
</evidence>
<protein>
    <submittedName>
        <fullName evidence="9">Molecular chaperone</fullName>
    </submittedName>
</protein>
<keyword evidence="5" id="KW-0143">Chaperone</keyword>
<evidence type="ECO:0000256" key="2">
    <source>
        <dbReference type="ARBA" id="ARBA00007399"/>
    </source>
</evidence>
<dbReference type="SUPFAM" id="SSF49584">
    <property type="entry name" value="Periplasmic chaperone C-domain"/>
    <property type="match status" value="1"/>
</dbReference>
<evidence type="ECO:0000256" key="1">
    <source>
        <dbReference type="ARBA" id="ARBA00004418"/>
    </source>
</evidence>